<dbReference type="EMBL" id="HACA01024596">
    <property type="protein sequence ID" value="CDW41957.1"/>
    <property type="molecule type" value="Transcribed_RNA"/>
</dbReference>
<proteinExistence type="predicted"/>
<evidence type="ECO:0000256" key="1">
    <source>
        <dbReference type="ARBA" id="ARBA00022553"/>
    </source>
</evidence>
<dbReference type="InterPro" id="IPR001849">
    <property type="entry name" value="PH_domain"/>
</dbReference>
<name>A0A0K2UVM7_LEPSM</name>
<feature type="region of interest" description="Disordered" evidence="2">
    <location>
        <begin position="130"/>
        <end position="155"/>
    </location>
</feature>
<protein>
    <submittedName>
        <fullName evidence="4">Type I inositol3,4bisphosphate 4phosphatase-like [Apis florea]</fullName>
    </submittedName>
</protein>
<reference evidence="4" key="1">
    <citation type="submission" date="2014-05" db="EMBL/GenBank/DDBJ databases">
        <authorList>
            <person name="Chronopoulou M."/>
        </authorList>
    </citation>
    <scope>NUCLEOTIDE SEQUENCE</scope>
    <source>
        <tissue evidence="4">Whole organism</tissue>
    </source>
</reference>
<organism evidence="4">
    <name type="scientific">Lepeophtheirus salmonis</name>
    <name type="common">Salmon louse</name>
    <name type="synonym">Caligus salmonis</name>
    <dbReference type="NCBI Taxonomy" id="72036"/>
    <lineage>
        <taxon>Eukaryota</taxon>
        <taxon>Metazoa</taxon>
        <taxon>Ecdysozoa</taxon>
        <taxon>Arthropoda</taxon>
        <taxon>Crustacea</taxon>
        <taxon>Multicrustacea</taxon>
        <taxon>Hexanauplia</taxon>
        <taxon>Copepoda</taxon>
        <taxon>Siphonostomatoida</taxon>
        <taxon>Caligidae</taxon>
        <taxon>Lepeophtheirus</taxon>
    </lineage>
</organism>
<dbReference type="InterPro" id="IPR045188">
    <property type="entry name" value="Boi1/Boi2-like"/>
</dbReference>
<dbReference type="Gene3D" id="2.30.29.30">
    <property type="entry name" value="Pleckstrin-homology domain (PH domain)/Phosphotyrosine-binding domain (PTB)"/>
    <property type="match status" value="1"/>
</dbReference>
<dbReference type="GO" id="GO:0007032">
    <property type="term" value="P:endosome organization"/>
    <property type="evidence" value="ECO:0007669"/>
    <property type="project" value="TreeGrafter"/>
</dbReference>
<accession>A0A0K2UVM7</accession>
<dbReference type="Pfam" id="PF00169">
    <property type="entry name" value="PH"/>
    <property type="match status" value="1"/>
</dbReference>
<dbReference type="InterPro" id="IPR011993">
    <property type="entry name" value="PH-like_dom_sf"/>
</dbReference>
<feature type="non-terminal residue" evidence="4">
    <location>
        <position position="1"/>
    </location>
</feature>
<dbReference type="GO" id="GO:0005802">
    <property type="term" value="C:trans-Golgi network"/>
    <property type="evidence" value="ECO:0007669"/>
    <property type="project" value="TreeGrafter"/>
</dbReference>
<dbReference type="OrthoDB" id="159395at2759"/>
<keyword evidence="1" id="KW-0597">Phosphoprotein</keyword>
<dbReference type="GO" id="GO:0005829">
    <property type="term" value="C:cytosol"/>
    <property type="evidence" value="ECO:0007669"/>
    <property type="project" value="GOC"/>
</dbReference>
<dbReference type="SMART" id="SM00233">
    <property type="entry name" value="PH"/>
    <property type="match status" value="1"/>
</dbReference>
<evidence type="ECO:0000313" key="4">
    <source>
        <dbReference type="EMBL" id="CDW41957.1"/>
    </source>
</evidence>
<evidence type="ECO:0000256" key="2">
    <source>
        <dbReference type="SAM" id="MobiDB-lite"/>
    </source>
</evidence>
<dbReference type="GO" id="GO:0055037">
    <property type="term" value="C:recycling endosome"/>
    <property type="evidence" value="ECO:0007669"/>
    <property type="project" value="TreeGrafter"/>
</dbReference>
<dbReference type="SUPFAM" id="SSF50729">
    <property type="entry name" value="PH domain-like"/>
    <property type="match status" value="1"/>
</dbReference>
<dbReference type="GO" id="GO:0042147">
    <property type="term" value="P:retrograde transport, endosome to Golgi"/>
    <property type="evidence" value="ECO:0007669"/>
    <property type="project" value="TreeGrafter"/>
</dbReference>
<dbReference type="GO" id="GO:0005769">
    <property type="term" value="C:early endosome"/>
    <property type="evidence" value="ECO:0007669"/>
    <property type="project" value="TreeGrafter"/>
</dbReference>
<dbReference type="PANTHER" id="PTHR22902:SF27">
    <property type="entry name" value="PLECKSTRIN HOMOLOGY DOMAIN-CONTAINING FAMILY A MEMBER 3"/>
    <property type="match status" value="1"/>
</dbReference>
<feature type="domain" description="PH" evidence="3">
    <location>
        <begin position="6"/>
        <end position="105"/>
    </location>
</feature>
<feature type="non-terminal residue" evidence="4">
    <location>
        <position position="190"/>
    </location>
</feature>
<sequence>LHYSFNPLELTERFIPNLNTFFVERWCRLRGNLLFYFKSRDHWSEPAGVIIIEYCTVEIDDTSLDSTYGLLLIFAGGQQVQQLATFTEEERDSWLAVLKCASYRNMRSYLNSLREKFHIQMANSQKHLHGINNNKDQHEGSKNLNNTSKQPVIDPGEPPLMEMCLSCDNLLCDALGRQPSSRLIISVRNP</sequence>
<dbReference type="PANTHER" id="PTHR22902">
    <property type="entry name" value="SESQUIPEDALIAN"/>
    <property type="match status" value="1"/>
</dbReference>
<dbReference type="GO" id="GO:0001881">
    <property type="term" value="P:receptor recycling"/>
    <property type="evidence" value="ECO:0007669"/>
    <property type="project" value="TreeGrafter"/>
</dbReference>
<dbReference type="AlphaFoldDB" id="A0A0K2UVM7"/>
<evidence type="ECO:0000259" key="3">
    <source>
        <dbReference type="SMART" id="SM00233"/>
    </source>
</evidence>